<reference evidence="1 2" key="1">
    <citation type="submission" date="2020-06" db="EMBL/GenBank/DDBJ databases">
        <title>Transcriptomic and genomic resources for Thalictrum thalictroides and T. hernandezii: Facilitating candidate gene discovery in an emerging model plant lineage.</title>
        <authorList>
            <person name="Arias T."/>
            <person name="Riano-Pachon D.M."/>
            <person name="Di Stilio V.S."/>
        </authorList>
    </citation>
    <scope>NUCLEOTIDE SEQUENCE [LARGE SCALE GENOMIC DNA]</scope>
    <source>
        <strain evidence="2">cv. WT478/WT964</strain>
        <tissue evidence="1">Leaves</tissue>
    </source>
</reference>
<gene>
    <name evidence="1" type="ORF">FRX31_018276</name>
</gene>
<dbReference type="Proteomes" id="UP000554482">
    <property type="component" value="Unassembled WGS sequence"/>
</dbReference>
<protein>
    <submittedName>
        <fullName evidence="1">Uncharacterized protein</fullName>
    </submittedName>
</protein>
<evidence type="ECO:0000313" key="2">
    <source>
        <dbReference type="Proteomes" id="UP000554482"/>
    </source>
</evidence>
<evidence type="ECO:0000313" key="1">
    <source>
        <dbReference type="EMBL" id="KAF5192137.1"/>
    </source>
</evidence>
<keyword evidence="2" id="KW-1185">Reference proteome</keyword>
<comment type="caution">
    <text evidence="1">The sequence shown here is derived from an EMBL/GenBank/DDBJ whole genome shotgun (WGS) entry which is preliminary data.</text>
</comment>
<dbReference type="AlphaFoldDB" id="A0A7J6W5B6"/>
<dbReference type="EMBL" id="JABWDY010021805">
    <property type="protein sequence ID" value="KAF5192137.1"/>
    <property type="molecule type" value="Genomic_DNA"/>
</dbReference>
<accession>A0A7J6W5B6</accession>
<proteinExistence type="predicted"/>
<name>A0A7J6W5B6_THATH</name>
<organism evidence="1 2">
    <name type="scientific">Thalictrum thalictroides</name>
    <name type="common">Rue-anemone</name>
    <name type="synonym">Anemone thalictroides</name>
    <dbReference type="NCBI Taxonomy" id="46969"/>
    <lineage>
        <taxon>Eukaryota</taxon>
        <taxon>Viridiplantae</taxon>
        <taxon>Streptophyta</taxon>
        <taxon>Embryophyta</taxon>
        <taxon>Tracheophyta</taxon>
        <taxon>Spermatophyta</taxon>
        <taxon>Magnoliopsida</taxon>
        <taxon>Ranunculales</taxon>
        <taxon>Ranunculaceae</taxon>
        <taxon>Thalictroideae</taxon>
        <taxon>Thalictrum</taxon>
    </lineage>
</organism>
<sequence length="69" mass="7898">MSSLPSSHLLAEAISQLHISTPFRVNSFTVAVWEDLLTVHPVTQQKLYYWSSVIEVLQTWAALNNREGW</sequence>